<evidence type="ECO:0000313" key="3">
    <source>
        <dbReference type="Proteomes" id="UP000314294"/>
    </source>
</evidence>
<keyword evidence="3" id="KW-1185">Reference proteome</keyword>
<proteinExistence type="predicted"/>
<evidence type="ECO:0000256" key="1">
    <source>
        <dbReference type="SAM" id="MobiDB-lite"/>
    </source>
</evidence>
<organism evidence="2 3">
    <name type="scientific">Liparis tanakae</name>
    <name type="common">Tanaka's snailfish</name>
    <dbReference type="NCBI Taxonomy" id="230148"/>
    <lineage>
        <taxon>Eukaryota</taxon>
        <taxon>Metazoa</taxon>
        <taxon>Chordata</taxon>
        <taxon>Craniata</taxon>
        <taxon>Vertebrata</taxon>
        <taxon>Euteleostomi</taxon>
        <taxon>Actinopterygii</taxon>
        <taxon>Neopterygii</taxon>
        <taxon>Teleostei</taxon>
        <taxon>Neoteleostei</taxon>
        <taxon>Acanthomorphata</taxon>
        <taxon>Eupercaria</taxon>
        <taxon>Perciformes</taxon>
        <taxon>Cottioidei</taxon>
        <taxon>Cottales</taxon>
        <taxon>Liparidae</taxon>
        <taxon>Liparis</taxon>
    </lineage>
</organism>
<dbReference type="EMBL" id="SRLO01000961">
    <property type="protein sequence ID" value="TNN43510.1"/>
    <property type="molecule type" value="Genomic_DNA"/>
</dbReference>
<dbReference type="AlphaFoldDB" id="A0A4Z2FRM6"/>
<comment type="caution">
    <text evidence="2">The sequence shown here is derived from an EMBL/GenBank/DDBJ whole genome shotgun (WGS) entry which is preliminary data.</text>
</comment>
<feature type="region of interest" description="Disordered" evidence="1">
    <location>
        <begin position="102"/>
        <end position="147"/>
    </location>
</feature>
<evidence type="ECO:0000313" key="2">
    <source>
        <dbReference type="EMBL" id="TNN43510.1"/>
    </source>
</evidence>
<name>A0A4Z2FRM6_9TELE</name>
<protein>
    <submittedName>
        <fullName evidence="2">Uncharacterized protein</fullName>
    </submittedName>
</protein>
<feature type="compositionally biased region" description="Low complexity" evidence="1">
    <location>
        <begin position="110"/>
        <end position="119"/>
    </location>
</feature>
<sequence length="147" mass="16300">MLDRFRFSLVMGIRTTPTTSTISPMDSSTGPRMVVTFLQWPANHRPLMMMPHARKLPPVVMMWMAYQNSAHKPRDASAVHTDSLRDRLNTVLSVRLGGVSWSRDWDRRNPSIPSSPSPIVGGQSVMLPPGRGASPVPRGSPQTPRTT</sequence>
<gene>
    <name evidence="2" type="ORF">EYF80_046298</name>
</gene>
<dbReference type="Proteomes" id="UP000314294">
    <property type="component" value="Unassembled WGS sequence"/>
</dbReference>
<accession>A0A4Z2FRM6</accession>
<reference evidence="2 3" key="1">
    <citation type="submission" date="2019-03" db="EMBL/GenBank/DDBJ databases">
        <title>First draft genome of Liparis tanakae, snailfish: a comprehensive survey of snailfish specific genes.</title>
        <authorList>
            <person name="Kim W."/>
            <person name="Song I."/>
            <person name="Jeong J.-H."/>
            <person name="Kim D."/>
            <person name="Kim S."/>
            <person name="Ryu S."/>
            <person name="Song J.Y."/>
            <person name="Lee S.K."/>
        </authorList>
    </citation>
    <scope>NUCLEOTIDE SEQUENCE [LARGE SCALE GENOMIC DNA]</scope>
    <source>
        <tissue evidence="2">Muscle</tissue>
    </source>
</reference>